<sequence>LLQKELPDKRTSLYANRSLFFNKIMNRFHELHCKNRSRFPSPRDYVTPGSGKVQGFGPRFPDP</sequence>
<evidence type="ECO:0000256" key="1">
    <source>
        <dbReference type="SAM" id="MobiDB-lite"/>
    </source>
</evidence>
<evidence type="ECO:0000313" key="2">
    <source>
        <dbReference type="EMBL" id="GIY60810.1"/>
    </source>
</evidence>
<organism evidence="2 3">
    <name type="scientific">Caerostris extrusa</name>
    <name type="common">Bark spider</name>
    <name type="synonym">Caerostris bankana</name>
    <dbReference type="NCBI Taxonomy" id="172846"/>
    <lineage>
        <taxon>Eukaryota</taxon>
        <taxon>Metazoa</taxon>
        <taxon>Ecdysozoa</taxon>
        <taxon>Arthropoda</taxon>
        <taxon>Chelicerata</taxon>
        <taxon>Arachnida</taxon>
        <taxon>Araneae</taxon>
        <taxon>Araneomorphae</taxon>
        <taxon>Entelegynae</taxon>
        <taxon>Araneoidea</taxon>
        <taxon>Araneidae</taxon>
        <taxon>Caerostris</taxon>
    </lineage>
</organism>
<dbReference type="EMBL" id="BPLR01013380">
    <property type="protein sequence ID" value="GIY60810.1"/>
    <property type="molecule type" value="Genomic_DNA"/>
</dbReference>
<proteinExistence type="predicted"/>
<comment type="caution">
    <text evidence="2">The sequence shown here is derived from an EMBL/GenBank/DDBJ whole genome shotgun (WGS) entry which is preliminary data.</text>
</comment>
<feature type="region of interest" description="Disordered" evidence="1">
    <location>
        <begin position="39"/>
        <end position="63"/>
    </location>
</feature>
<gene>
    <name evidence="2" type="ORF">CEXT_285861</name>
</gene>
<dbReference type="Proteomes" id="UP001054945">
    <property type="component" value="Unassembled WGS sequence"/>
</dbReference>
<keyword evidence="3" id="KW-1185">Reference proteome</keyword>
<accession>A0AAV4UTU7</accession>
<feature type="non-terminal residue" evidence="2">
    <location>
        <position position="1"/>
    </location>
</feature>
<dbReference type="AlphaFoldDB" id="A0AAV4UTU7"/>
<name>A0AAV4UTU7_CAEEX</name>
<protein>
    <submittedName>
        <fullName evidence="2">Uncharacterized protein</fullName>
    </submittedName>
</protein>
<evidence type="ECO:0000313" key="3">
    <source>
        <dbReference type="Proteomes" id="UP001054945"/>
    </source>
</evidence>
<reference evidence="2 3" key="1">
    <citation type="submission" date="2021-06" db="EMBL/GenBank/DDBJ databases">
        <title>Caerostris extrusa draft genome.</title>
        <authorList>
            <person name="Kono N."/>
            <person name="Arakawa K."/>
        </authorList>
    </citation>
    <scope>NUCLEOTIDE SEQUENCE [LARGE SCALE GENOMIC DNA]</scope>
</reference>